<dbReference type="RefSeq" id="WP_109684340.1">
    <property type="nucleotide sequence ID" value="NZ_QGDN01000001.1"/>
</dbReference>
<name>A0A2Y9BT97_9MICO</name>
<protein>
    <submittedName>
        <fullName evidence="3">Acyl dehydratase</fullName>
    </submittedName>
</protein>
<evidence type="ECO:0000313" key="4">
    <source>
        <dbReference type="Proteomes" id="UP000250028"/>
    </source>
</evidence>
<dbReference type="InterPro" id="IPR029069">
    <property type="entry name" value="HotDog_dom_sf"/>
</dbReference>
<dbReference type="SUPFAM" id="SSF54637">
    <property type="entry name" value="Thioesterase/thiol ester dehydrase-isomerase"/>
    <property type="match status" value="1"/>
</dbReference>
<gene>
    <name evidence="3" type="ORF">SAMN04489750_0957</name>
</gene>
<dbReference type="InterPro" id="IPR002539">
    <property type="entry name" value="MaoC-like_dom"/>
</dbReference>
<dbReference type="Pfam" id="PF01575">
    <property type="entry name" value="MaoC_dehydratas"/>
    <property type="match status" value="1"/>
</dbReference>
<evidence type="ECO:0000313" key="3">
    <source>
        <dbReference type="EMBL" id="SSA33672.1"/>
    </source>
</evidence>
<proteinExistence type="inferred from homology"/>
<comment type="similarity">
    <text evidence="1">Belongs to the enoyl-CoA hydratase/isomerase family.</text>
</comment>
<dbReference type="Proteomes" id="UP000250028">
    <property type="component" value="Unassembled WGS sequence"/>
</dbReference>
<feature type="domain" description="MaoC-like" evidence="2">
    <location>
        <begin position="22"/>
        <end position="132"/>
    </location>
</feature>
<organism evidence="3 4">
    <name type="scientific">Branchiibius hedensis</name>
    <dbReference type="NCBI Taxonomy" id="672460"/>
    <lineage>
        <taxon>Bacteria</taxon>
        <taxon>Bacillati</taxon>
        <taxon>Actinomycetota</taxon>
        <taxon>Actinomycetes</taxon>
        <taxon>Micrococcales</taxon>
        <taxon>Dermacoccaceae</taxon>
        <taxon>Branchiibius</taxon>
    </lineage>
</organism>
<dbReference type="PANTHER" id="PTHR42993">
    <property type="entry name" value="MAOC-LIKE DEHYDRATASE DOMAIN-CONTAINING PROTEIN"/>
    <property type="match status" value="1"/>
</dbReference>
<dbReference type="PANTHER" id="PTHR42993:SF1">
    <property type="entry name" value="MAOC-LIKE DEHYDRATASE DOMAIN-CONTAINING PROTEIN"/>
    <property type="match status" value="1"/>
</dbReference>
<dbReference type="OrthoDB" id="9801735at2"/>
<evidence type="ECO:0000256" key="1">
    <source>
        <dbReference type="ARBA" id="ARBA00005254"/>
    </source>
</evidence>
<keyword evidence="4" id="KW-1185">Reference proteome</keyword>
<evidence type="ECO:0000259" key="2">
    <source>
        <dbReference type="Pfam" id="PF01575"/>
    </source>
</evidence>
<dbReference type="AlphaFoldDB" id="A0A2Y9BT97"/>
<sequence length="154" mass="16761">MTVPPTVLNLNDLRDQVGLTLGPGPWHTVEQDRVNLFAEATGDHQWIHVDPERAAESSFGGTIAHGYLTLSMLPAMQAELRTFDGISMAVNYGLDKVRFPRPVPVGSKVRLTLTVVAVDDRADGEKVLHTDAAIELDSSKHPGCVARTLTLLRP</sequence>
<dbReference type="Gene3D" id="3.10.129.10">
    <property type="entry name" value="Hotdog Thioesterase"/>
    <property type="match status" value="1"/>
</dbReference>
<dbReference type="EMBL" id="UESZ01000001">
    <property type="protein sequence ID" value="SSA33672.1"/>
    <property type="molecule type" value="Genomic_DNA"/>
</dbReference>
<dbReference type="CDD" id="cd03450">
    <property type="entry name" value="NodN"/>
    <property type="match status" value="1"/>
</dbReference>
<accession>A0A2Y9BT97</accession>
<reference evidence="4" key="1">
    <citation type="submission" date="2016-10" db="EMBL/GenBank/DDBJ databases">
        <authorList>
            <person name="Varghese N."/>
            <person name="Submissions S."/>
        </authorList>
    </citation>
    <scope>NUCLEOTIDE SEQUENCE [LARGE SCALE GENOMIC DNA]</scope>
    <source>
        <strain evidence="4">DSM 22951</strain>
    </source>
</reference>
<dbReference type="InterPro" id="IPR039375">
    <property type="entry name" value="NodN-like"/>
</dbReference>